<comment type="similarity">
    <text evidence="4">Belongs to the BamE family.</text>
</comment>
<dbReference type="InterPro" id="IPR026592">
    <property type="entry name" value="BamE"/>
</dbReference>
<dbReference type="InterPro" id="IPR037873">
    <property type="entry name" value="BamE-like"/>
</dbReference>
<evidence type="ECO:0000256" key="1">
    <source>
        <dbReference type="ARBA" id="ARBA00022729"/>
    </source>
</evidence>
<evidence type="ECO:0000256" key="3">
    <source>
        <dbReference type="ARBA" id="ARBA00023237"/>
    </source>
</evidence>
<evidence type="ECO:0000259" key="6">
    <source>
        <dbReference type="Pfam" id="PF04355"/>
    </source>
</evidence>
<dbReference type="GO" id="GO:0043165">
    <property type="term" value="P:Gram-negative-bacterium-type cell outer membrane assembly"/>
    <property type="evidence" value="ECO:0007669"/>
    <property type="project" value="UniProtKB-UniRule"/>
</dbReference>
<proteinExistence type="inferred from homology"/>
<comment type="subunit">
    <text evidence="4">Part of the Bam complex.</text>
</comment>
<dbReference type="InterPro" id="IPR007450">
    <property type="entry name" value="BamE_dom"/>
</dbReference>
<dbReference type="GO" id="GO:1990063">
    <property type="term" value="C:Bam protein complex"/>
    <property type="evidence" value="ECO:0007669"/>
    <property type="project" value="TreeGrafter"/>
</dbReference>
<organism evidence="7 8">
    <name type="scientific">Methylomonas paludis</name>
    <dbReference type="NCBI Taxonomy" id="1173101"/>
    <lineage>
        <taxon>Bacteria</taxon>
        <taxon>Pseudomonadati</taxon>
        <taxon>Pseudomonadota</taxon>
        <taxon>Gammaproteobacteria</taxon>
        <taxon>Methylococcales</taxon>
        <taxon>Methylococcaceae</taxon>
        <taxon>Methylomonas</taxon>
    </lineage>
</organism>
<reference evidence="7" key="1">
    <citation type="submission" date="2021-04" db="EMBL/GenBank/DDBJ databases">
        <title>Draft genome sequence data of methanotrophic Methylovulum sp. strain S1L and Methylomonas sp. strain S2AM isolated from boreal lake water columns.</title>
        <authorList>
            <person name="Rissanen A.J."/>
            <person name="Mangayil R."/>
            <person name="Svenning M.M."/>
            <person name="Khanongnuch R."/>
        </authorList>
    </citation>
    <scope>NUCLEOTIDE SEQUENCE</scope>
    <source>
        <strain evidence="7">S2AM</strain>
    </source>
</reference>
<feature type="domain" description="Outer membrane protein assembly factor BamE" evidence="6">
    <location>
        <begin position="37"/>
        <end position="102"/>
    </location>
</feature>
<dbReference type="EMBL" id="CP073754">
    <property type="protein sequence ID" value="QWF71776.1"/>
    <property type="molecule type" value="Genomic_DNA"/>
</dbReference>
<dbReference type="GO" id="GO:0051205">
    <property type="term" value="P:protein insertion into membrane"/>
    <property type="evidence" value="ECO:0007669"/>
    <property type="project" value="UniProtKB-UniRule"/>
</dbReference>
<dbReference type="PANTHER" id="PTHR37482:SF1">
    <property type="entry name" value="OUTER MEMBRANE PROTEIN ASSEMBLY FACTOR BAME"/>
    <property type="match status" value="1"/>
</dbReference>
<keyword evidence="1 4" id="KW-0732">Signal</keyword>
<dbReference type="AlphaFoldDB" id="A0A975MPR6"/>
<keyword evidence="2 4" id="KW-0472">Membrane</keyword>
<dbReference type="KEGG" id="mpad:KEF85_04700"/>
<dbReference type="Proteomes" id="UP000676649">
    <property type="component" value="Chromosome"/>
</dbReference>
<name>A0A975MPR6_9GAMM</name>
<dbReference type="RefSeq" id="WP_215583557.1">
    <property type="nucleotide sequence ID" value="NZ_CP073754.1"/>
</dbReference>
<sequence precursor="true">MNKPALWLALTASLALPACSFLLNNVPGVYKLDIEQGNMIEQSQVDQLRPNMNKRQVLFIMGSPMLSDSFHDNRWDYIYAKQPGGEDRVQKRLTLLFNGETLIGMQGDYRPGAAPATNKASTETSIDLPKRELDQTLWEKLTGAPGTASQSLPTTKP</sequence>
<dbReference type="Pfam" id="PF04355">
    <property type="entry name" value="BamE"/>
    <property type="match status" value="1"/>
</dbReference>
<gene>
    <name evidence="4" type="primary">bamE</name>
    <name evidence="7" type="ORF">KEF85_04700</name>
</gene>
<dbReference type="GO" id="GO:0030674">
    <property type="term" value="F:protein-macromolecule adaptor activity"/>
    <property type="evidence" value="ECO:0007669"/>
    <property type="project" value="TreeGrafter"/>
</dbReference>
<keyword evidence="8" id="KW-1185">Reference proteome</keyword>
<evidence type="ECO:0000256" key="5">
    <source>
        <dbReference type="SAM" id="MobiDB-lite"/>
    </source>
</evidence>
<dbReference type="Gene3D" id="3.30.1450.10">
    <property type="match status" value="1"/>
</dbReference>
<protein>
    <recommendedName>
        <fullName evidence="4">Outer membrane protein assembly factor BamE</fullName>
    </recommendedName>
</protein>
<comment type="function">
    <text evidence="4">Part of the outer membrane protein assembly complex, which is involved in assembly and insertion of beta-barrel proteins into the outer membrane.</text>
</comment>
<comment type="subcellular location">
    <subcellularLocation>
        <location evidence="4">Cell outer membrane</location>
    </subcellularLocation>
</comment>
<feature type="region of interest" description="Disordered" evidence="5">
    <location>
        <begin position="108"/>
        <end position="129"/>
    </location>
</feature>
<feature type="signal peptide" evidence="4">
    <location>
        <begin position="1"/>
        <end position="20"/>
    </location>
</feature>
<dbReference type="PANTHER" id="PTHR37482">
    <property type="entry name" value="OUTER MEMBRANE PROTEIN ASSEMBLY FACTOR BAME"/>
    <property type="match status" value="1"/>
</dbReference>
<dbReference type="HAMAP" id="MF_00925">
    <property type="entry name" value="OM_assembly_BamE"/>
    <property type="match status" value="1"/>
</dbReference>
<evidence type="ECO:0000256" key="2">
    <source>
        <dbReference type="ARBA" id="ARBA00023136"/>
    </source>
</evidence>
<feature type="chain" id="PRO_5038192535" description="Outer membrane protein assembly factor BamE" evidence="4">
    <location>
        <begin position="21"/>
        <end position="157"/>
    </location>
</feature>
<evidence type="ECO:0000313" key="7">
    <source>
        <dbReference type="EMBL" id="QWF71776.1"/>
    </source>
</evidence>
<keyword evidence="3 4" id="KW-0998">Cell outer membrane</keyword>
<evidence type="ECO:0000256" key="4">
    <source>
        <dbReference type="HAMAP-Rule" id="MF_00925"/>
    </source>
</evidence>
<accession>A0A975MPR6</accession>
<evidence type="ECO:0000313" key="8">
    <source>
        <dbReference type="Proteomes" id="UP000676649"/>
    </source>
</evidence>